<organism evidence="3 4">
    <name type="scientific">Pseudohalioglobus sediminis</name>
    <dbReference type="NCBI Taxonomy" id="2606449"/>
    <lineage>
        <taxon>Bacteria</taxon>
        <taxon>Pseudomonadati</taxon>
        <taxon>Pseudomonadota</taxon>
        <taxon>Gammaproteobacteria</taxon>
        <taxon>Cellvibrionales</taxon>
        <taxon>Halieaceae</taxon>
        <taxon>Pseudohalioglobus</taxon>
    </lineage>
</organism>
<dbReference type="InterPro" id="IPR032466">
    <property type="entry name" value="Metal_Hydrolase"/>
</dbReference>
<keyword evidence="1" id="KW-0456">Lyase</keyword>
<dbReference type="InterPro" id="IPR006680">
    <property type="entry name" value="Amidohydro-rel"/>
</dbReference>
<keyword evidence="4" id="KW-1185">Reference proteome</keyword>
<evidence type="ECO:0000259" key="2">
    <source>
        <dbReference type="Pfam" id="PF04909"/>
    </source>
</evidence>
<dbReference type="SUPFAM" id="SSF51556">
    <property type="entry name" value="Metallo-dependent hydrolases"/>
    <property type="match status" value="1"/>
</dbReference>
<dbReference type="PANTHER" id="PTHR21240">
    <property type="entry name" value="2-AMINO-3-CARBOXYLMUCONATE-6-SEMIALDEHYDE DECARBOXYLASE"/>
    <property type="match status" value="1"/>
</dbReference>
<reference evidence="3 4" key="1">
    <citation type="submission" date="2019-09" db="EMBL/GenBank/DDBJ databases">
        <authorList>
            <person name="Chen X.-Y."/>
        </authorList>
    </citation>
    <scope>NUCLEOTIDE SEQUENCE [LARGE SCALE GENOMIC DNA]</scope>
    <source>
        <strain evidence="3 4">NY5</strain>
    </source>
</reference>
<gene>
    <name evidence="3" type="ORF">F0M18_06275</name>
</gene>
<evidence type="ECO:0000256" key="1">
    <source>
        <dbReference type="ARBA" id="ARBA00023239"/>
    </source>
</evidence>
<dbReference type="AlphaFoldDB" id="A0A5B0X485"/>
<dbReference type="GO" id="GO:0016787">
    <property type="term" value="F:hydrolase activity"/>
    <property type="evidence" value="ECO:0007669"/>
    <property type="project" value="UniProtKB-KW"/>
</dbReference>
<proteinExistence type="predicted"/>
<dbReference type="RefSeq" id="WP_149610545.1">
    <property type="nucleotide sequence ID" value="NZ_VTUX01000002.1"/>
</dbReference>
<dbReference type="Pfam" id="PF04909">
    <property type="entry name" value="Amidohydro_2"/>
    <property type="match status" value="1"/>
</dbReference>
<comment type="caution">
    <text evidence="3">The sequence shown here is derived from an EMBL/GenBank/DDBJ whole genome shotgun (WGS) entry which is preliminary data.</text>
</comment>
<evidence type="ECO:0000313" key="4">
    <source>
        <dbReference type="Proteomes" id="UP000323708"/>
    </source>
</evidence>
<dbReference type="PANTHER" id="PTHR21240:SF19">
    <property type="entry name" value="CATALYTIC_ HYDROLASE"/>
    <property type="match status" value="1"/>
</dbReference>
<dbReference type="Proteomes" id="UP000323708">
    <property type="component" value="Unassembled WGS sequence"/>
</dbReference>
<evidence type="ECO:0000313" key="3">
    <source>
        <dbReference type="EMBL" id="KAA1193438.1"/>
    </source>
</evidence>
<sequence>MPVDYKAIDAVVNIWTEEALSHRPGWTDEFFVGKVKGKHDSAGISLEQMLEGMDSADIEYAFLVAAKSGRPGLPGSYHMPPEVVARAVASYPDRFFGLVGIDPYQGMDGVRALEDAVRNMGFIGAHLYPHWYELPANHAKYYPFYAKCIELDIPVQMQVGQSLLYSKEQRCRSVGRPIYLDDIACDLPELKLIGSHVGIPWHDEMIAMAWKHDNVYIATDAHSPRYWPESVVRFINSYGQDKVIFGTDFPVLRFERTVQEIDDLGLKPEVRRKFMRDNVIRIYGLEGAIR</sequence>
<dbReference type="InterPro" id="IPR032465">
    <property type="entry name" value="ACMSD"/>
</dbReference>
<name>A0A5B0X485_9GAMM</name>
<dbReference type="EMBL" id="VTUX01000002">
    <property type="protein sequence ID" value="KAA1193438.1"/>
    <property type="molecule type" value="Genomic_DNA"/>
</dbReference>
<protein>
    <submittedName>
        <fullName evidence="3">Amidohydrolase</fullName>
    </submittedName>
</protein>
<feature type="domain" description="Amidohydrolase-related" evidence="2">
    <location>
        <begin position="84"/>
        <end position="285"/>
    </location>
</feature>
<keyword evidence="3" id="KW-0378">Hydrolase</keyword>
<dbReference type="GO" id="GO:0016831">
    <property type="term" value="F:carboxy-lyase activity"/>
    <property type="evidence" value="ECO:0007669"/>
    <property type="project" value="InterPro"/>
</dbReference>
<accession>A0A5B0X485</accession>
<dbReference type="Gene3D" id="3.20.20.140">
    <property type="entry name" value="Metal-dependent hydrolases"/>
    <property type="match status" value="1"/>
</dbReference>